<reference evidence="2" key="1">
    <citation type="submission" date="2021-01" db="EMBL/GenBank/DDBJ databases">
        <authorList>
            <person name="Corre E."/>
            <person name="Pelletier E."/>
            <person name="Niang G."/>
            <person name="Scheremetjew M."/>
            <person name="Finn R."/>
            <person name="Kale V."/>
            <person name="Holt S."/>
            <person name="Cochrane G."/>
            <person name="Meng A."/>
            <person name="Brown T."/>
            <person name="Cohen L."/>
        </authorList>
    </citation>
    <scope>NUCLEOTIDE SEQUENCE</scope>
    <source>
        <strain evidence="2">NIES-381</strain>
    </source>
</reference>
<sequence>MFPSGHYGAGYYPYSGLSVYGTPFYSAAPLGSLHIQPLMYTHMTPGHAPIYVPQTINSIFPATATETLADSTTQKVQSLDAPVDAAEPPRQVGVDVPKIGKDGKPGKTKKIKFQSTGAKKVYCTPTKARLMDFMPQYVQEGDNVLCIGLDMDTLDSLKRLSRSGKVIALDMEHGVPNAPKPQEDVDVLLMDAWDTLAIQALGCNFEVAVLDIAQWSGRDSLLDSISLLNNYWQAFPSLRIMICKSKALLQMGQKLIDGKLLDAGQKLTRLHLDKDAASGECKKELASPQAEPAKHWHAELTKNKIVATVGVLEYRATIPHVIRDGDVVLEVGCQAGLTTKLIKQANPSGRVVGSDVGASSIKHAINQGKGYDVEWVVLDAWDLAGIAKLGMWTVIYVDISGISGRNSVQDALALLFSYFRLLPSLRTVVIKSRSIRDLSGRFVRLDSAKKPPATAQQAEPDTHSL</sequence>
<evidence type="ECO:0000256" key="1">
    <source>
        <dbReference type="SAM" id="MobiDB-lite"/>
    </source>
</evidence>
<evidence type="ECO:0000313" key="2">
    <source>
        <dbReference type="EMBL" id="CAD9023318.1"/>
    </source>
</evidence>
<dbReference type="Gene3D" id="3.40.50.150">
    <property type="entry name" value="Vaccinia Virus protein VP39"/>
    <property type="match status" value="1"/>
</dbReference>
<feature type="region of interest" description="Disordered" evidence="1">
    <location>
        <begin position="79"/>
        <end position="109"/>
    </location>
</feature>
<proteinExistence type="predicted"/>
<dbReference type="SUPFAM" id="SSF53335">
    <property type="entry name" value="S-adenosyl-L-methionine-dependent methyltransferases"/>
    <property type="match status" value="1"/>
</dbReference>
<accession>A0A7S1IUL9</accession>
<dbReference type="InterPro" id="IPR029063">
    <property type="entry name" value="SAM-dependent_MTases_sf"/>
</dbReference>
<dbReference type="EMBL" id="HBGA01091889">
    <property type="protein sequence ID" value="CAD9023318.1"/>
    <property type="molecule type" value="Transcribed_RNA"/>
</dbReference>
<gene>
    <name evidence="2" type="ORF">EGYM00392_LOCUS34440</name>
</gene>
<organism evidence="2">
    <name type="scientific">Eutreptiella gymnastica</name>
    <dbReference type="NCBI Taxonomy" id="73025"/>
    <lineage>
        <taxon>Eukaryota</taxon>
        <taxon>Discoba</taxon>
        <taxon>Euglenozoa</taxon>
        <taxon>Euglenida</taxon>
        <taxon>Spirocuta</taxon>
        <taxon>Euglenophyceae</taxon>
        <taxon>Eutreptiales</taxon>
        <taxon>Eutreptiaceae</taxon>
        <taxon>Eutreptiella</taxon>
    </lineage>
</organism>
<dbReference type="AlphaFoldDB" id="A0A7S1IUL9"/>
<name>A0A7S1IUL9_9EUGL</name>
<evidence type="ECO:0008006" key="3">
    <source>
        <dbReference type="Google" id="ProtNLM"/>
    </source>
</evidence>
<protein>
    <recommendedName>
        <fullName evidence="3">Methyltransferase domain-containing protein</fullName>
    </recommendedName>
</protein>